<name>A0A4R6VSU2_9PSEU</name>
<keyword evidence="3" id="KW-1185">Reference proteome</keyword>
<comment type="caution">
    <text evidence="2">The sequence shown here is derived from an EMBL/GenBank/DDBJ whole genome shotgun (WGS) entry which is preliminary data.</text>
</comment>
<feature type="transmembrane region" description="Helical" evidence="1">
    <location>
        <begin position="6"/>
        <end position="26"/>
    </location>
</feature>
<gene>
    <name evidence="2" type="ORF">EV188_102637</name>
</gene>
<keyword evidence="1" id="KW-0472">Membrane</keyword>
<dbReference type="Proteomes" id="UP000295705">
    <property type="component" value="Unassembled WGS sequence"/>
</dbReference>
<protein>
    <submittedName>
        <fullName evidence="2">Uncharacterized protein</fullName>
    </submittedName>
</protein>
<evidence type="ECO:0000313" key="3">
    <source>
        <dbReference type="Proteomes" id="UP000295705"/>
    </source>
</evidence>
<dbReference type="EMBL" id="SNYO01000002">
    <property type="protein sequence ID" value="TDQ62980.1"/>
    <property type="molecule type" value="Genomic_DNA"/>
</dbReference>
<feature type="transmembrane region" description="Helical" evidence="1">
    <location>
        <begin position="79"/>
        <end position="101"/>
    </location>
</feature>
<accession>A0A4R6VSU2</accession>
<dbReference type="AlphaFoldDB" id="A0A4R6VSU2"/>
<reference evidence="2 3" key="1">
    <citation type="submission" date="2019-03" db="EMBL/GenBank/DDBJ databases">
        <title>Genomic Encyclopedia of Type Strains, Phase IV (KMG-IV): sequencing the most valuable type-strain genomes for metagenomic binning, comparative biology and taxonomic classification.</title>
        <authorList>
            <person name="Goeker M."/>
        </authorList>
    </citation>
    <scope>NUCLEOTIDE SEQUENCE [LARGE SCALE GENOMIC DNA]</scope>
    <source>
        <strain evidence="2 3">DSM 45775</strain>
    </source>
</reference>
<keyword evidence="1" id="KW-0812">Transmembrane</keyword>
<evidence type="ECO:0000256" key="1">
    <source>
        <dbReference type="SAM" id="Phobius"/>
    </source>
</evidence>
<keyword evidence="1" id="KW-1133">Transmembrane helix</keyword>
<sequence length="121" mass="13086">MGVSTASFVTTVVVGIVITVVVGVLLRRIARDFLAEVYGDRSLSASLNYLLVTLYYLFALGLLTLVASADLGLAGVQLVVVRIGIFLLVLGGVYGLTALALERARRRQREQTLEEDFRGRG</sequence>
<proteinExistence type="predicted"/>
<organism evidence="2 3">
    <name type="scientific">Actinomycetospora succinea</name>
    <dbReference type="NCBI Taxonomy" id="663603"/>
    <lineage>
        <taxon>Bacteria</taxon>
        <taxon>Bacillati</taxon>
        <taxon>Actinomycetota</taxon>
        <taxon>Actinomycetes</taxon>
        <taxon>Pseudonocardiales</taxon>
        <taxon>Pseudonocardiaceae</taxon>
        <taxon>Actinomycetospora</taxon>
    </lineage>
</organism>
<evidence type="ECO:0000313" key="2">
    <source>
        <dbReference type="EMBL" id="TDQ62980.1"/>
    </source>
</evidence>
<dbReference type="RefSeq" id="WP_133825970.1">
    <property type="nucleotide sequence ID" value="NZ_BAABHR010000053.1"/>
</dbReference>
<feature type="transmembrane region" description="Helical" evidence="1">
    <location>
        <begin position="47"/>
        <end position="67"/>
    </location>
</feature>